<sequence>MMERVAGYVPIVLIVTAVFTVIELGLMAYVVSPYSQSRSEPPSAKSFMMFNTVWSLLVLGYLALIPRYFPRFFHRLAPLIITAITVIFWFAGSIALAANFSYPYCGGNTYCGTLNAAVAFGFFLWALFTYLLAVYAWEFLRSRERPTTTTAKPYVGA</sequence>
<feature type="transmembrane region" description="Helical" evidence="5">
    <location>
        <begin position="76"/>
        <end position="102"/>
    </location>
</feature>
<keyword evidence="4 5" id="KW-0472">Membrane</keyword>
<feature type="transmembrane region" description="Helical" evidence="5">
    <location>
        <begin position="114"/>
        <end position="137"/>
    </location>
</feature>
<evidence type="ECO:0000256" key="3">
    <source>
        <dbReference type="ARBA" id="ARBA00022989"/>
    </source>
</evidence>
<feature type="domain" description="MARVEL" evidence="6">
    <location>
        <begin position="11"/>
        <end position="132"/>
    </location>
</feature>
<keyword evidence="2 5" id="KW-0812">Transmembrane</keyword>
<gene>
    <name evidence="7" type="ORF">QBC47DRAFT_386317</name>
</gene>
<dbReference type="InterPro" id="IPR008253">
    <property type="entry name" value="Marvel"/>
</dbReference>
<name>A0AAJ0B831_9PEZI</name>
<dbReference type="PANTHER" id="PTHR37451">
    <property type="entry name" value="MARVEL DOMAIN"/>
    <property type="match status" value="1"/>
</dbReference>
<dbReference type="Proteomes" id="UP001239445">
    <property type="component" value="Unassembled WGS sequence"/>
</dbReference>
<accession>A0AAJ0B831</accession>
<dbReference type="EMBL" id="MU839837">
    <property type="protein sequence ID" value="KAK1753410.1"/>
    <property type="molecule type" value="Genomic_DNA"/>
</dbReference>
<evidence type="ECO:0000256" key="5">
    <source>
        <dbReference type="SAM" id="Phobius"/>
    </source>
</evidence>
<feature type="transmembrane region" description="Helical" evidence="5">
    <location>
        <begin position="7"/>
        <end position="31"/>
    </location>
</feature>
<reference evidence="7" key="1">
    <citation type="submission" date="2023-06" db="EMBL/GenBank/DDBJ databases">
        <title>Genome-scale phylogeny and comparative genomics of the fungal order Sordariales.</title>
        <authorList>
            <consortium name="Lawrence Berkeley National Laboratory"/>
            <person name="Hensen N."/>
            <person name="Bonometti L."/>
            <person name="Westerberg I."/>
            <person name="Brannstrom I.O."/>
            <person name="Guillou S."/>
            <person name="Cros-Aarteil S."/>
            <person name="Calhoun S."/>
            <person name="Haridas S."/>
            <person name="Kuo A."/>
            <person name="Mondo S."/>
            <person name="Pangilinan J."/>
            <person name="Riley R."/>
            <person name="Labutti K."/>
            <person name="Andreopoulos B."/>
            <person name="Lipzen A."/>
            <person name="Chen C."/>
            <person name="Yanf M."/>
            <person name="Daum C."/>
            <person name="Ng V."/>
            <person name="Clum A."/>
            <person name="Steindorff A."/>
            <person name="Ohm R."/>
            <person name="Martin F."/>
            <person name="Silar P."/>
            <person name="Natvig D."/>
            <person name="Lalanne C."/>
            <person name="Gautier V."/>
            <person name="Ament-Velasquez S.L."/>
            <person name="Kruys A."/>
            <person name="Hutchinson M.I."/>
            <person name="Powell A.J."/>
            <person name="Barry K."/>
            <person name="Miller A.N."/>
            <person name="Grigoriev I.V."/>
            <person name="Debuchy R."/>
            <person name="Gladieux P."/>
            <person name="Thoren M.H."/>
            <person name="Johannesson H."/>
        </authorList>
    </citation>
    <scope>NUCLEOTIDE SEQUENCE</scope>
    <source>
        <strain evidence="7">PSN4</strain>
    </source>
</reference>
<keyword evidence="3 5" id="KW-1133">Transmembrane helix</keyword>
<keyword evidence="8" id="KW-1185">Reference proteome</keyword>
<evidence type="ECO:0000313" key="8">
    <source>
        <dbReference type="Proteomes" id="UP001239445"/>
    </source>
</evidence>
<evidence type="ECO:0000256" key="2">
    <source>
        <dbReference type="ARBA" id="ARBA00022692"/>
    </source>
</evidence>
<protein>
    <recommendedName>
        <fullName evidence="6">MARVEL domain-containing protein</fullName>
    </recommendedName>
</protein>
<dbReference type="PANTHER" id="PTHR37451:SF1">
    <property type="entry name" value="MARVEL DOMAIN-CONTAINING PROTEIN"/>
    <property type="match status" value="1"/>
</dbReference>
<proteinExistence type="predicted"/>
<evidence type="ECO:0000313" key="7">
    <source>
        <dbReference type="EMBL" id="KAK1753410.1"/>
    </source>
</evidence>
<dbReference type="Pfam" id="PF01284">
    <property type="entry name" value="MARVEL"/>
    <property type="match status" value="1"/>
</dbReference>
<dbReference type="AlphaFoldDB" id="A0AAJ0B831"/>
<comment type="caution">
    <text evidence="7">The sequence shown here is derived from an EMBL/GenBank/DDBJ whole genome shotgun (WGS) entry which is preliminary data.</text>
</comment>
<evidence type="ECO:0000256" key="4">
    <source>
        <dbReference type="ARBA" id="ARBA00023136"/>
    </source>
</evidence>
<dbReference type="GO" id="GO:0016020">
    <property type="term" value="C:membrane"/>
    <property type="evidence" value="ECO:0007669"/>
    <property type="project" value="UniProtKB-SubCell"/>
</dbReference>
<evidence type="ECO:0000256" key="1">
    <source>
        <dbReference type="ARBA" id="ARBA00004141"/>
    </source>
</evidence>
<feature type="transmembrane region" description="Helical" evidence="5">
    <location>
        <begin position="43"/>
        <end position="64"/>
    </location>
</feature>
<comment type="subcellular location">
    <subcellularLocation>
        <location evidence="1">Membrane</location>
        <topology evidence="1">Multi-pass membrane protein</topology>
    </subcellularLocation>
</comment>
<organism evidence="7 8">
    <name type="scientific">Echria macrotheca</name>
    <dbReference type="NCBI Taxonomy" id="438768"/>
    <lineage>
        <taxon>Eukaryota</taxon>
        <taxon>Fungi</taxon>
        <taxon>Dikarya</taxon>
        <taxon>Ascomycota</taxon>
        <taxon>Pezizomycotina</taxon>
        <taxon>Sordariomycetes</taxon>
        <taxon>Sordariomycetidae</taxon>
        <taxon>Sordariales</taxon>
        <taxon>Schizotheciaceae</taxon>
        <taxon>Echria</taxon>
    </lineage>
</organism>
<evidence type="ECO:0000259" key="6">
    <source>
        <dbReference type="Pfam" id="PF01284"/>
    </source>
</evidence>